<evidence type="ECO:0000259" key="2">
    <source>
        <dbReference type="PROSITE" id="PS51084"/>
    </source>
</evidence>
<dbReference type="PROSITE" id="PS00892">
    <property type="entry name" value="HIT_1"/>
    <property type="match status" value="1"/>
</dbReference>
<accession>A0ABN6FRX5</accession>
<evidence type="ECO:0000313" key="4">
    <source>
        <dbReference type="Proteomes" id="UP000681317"/>
    </source>
</evidence>
<dbReference type="PANTHER" id="PTHR23089">
    <property type="entry name" value="HISTIDINE TRIAD HIT PROTEIN"/>
    <property type="match status" value="1"/>
</dbReference>
<dbReference type="Gene3D" id="3.30.428.10">
    <property type="entry name" value="HIT-like"/>
    <property type="match status" value="1"/>
</dbReference>
<dbReference type="RefSeq" id="WP_213435242.1">
    <property type="nucleotide sequence ID" value="NZ_AP024545.1"/>
</dbReference>
<dbReference type="PROSITE" id="PS51084">
    <property type="entry name" value="HIT_2"/>
    <property type="match status" value="1"/>
</dbReference>
<sequence>MSDDTIFHRIARREIPADIVYEDDHVFAFRDIAPQAPVHVLFVPKATVPTLDAATADQAELVGRLALAAAAYARKEGFADDGYRVVINCNGHGGQTVFQLHLHLLAGAPLGRFGTPSTHQ</sequence>
<protein>
    <submittedName>
        <fullName evidence="3">Histidine triad nucleotide-binding protein</fullName>
    </submittedName>
</protein>
<proteinExistence type="predicted"/>
<evidence type="ECO:0000313" key="3">
    <source>
        <dbReference type="EMBL" id="BCT91221.1"/>
    </source>
</evidence>
<evidence type="ECO:0000256" key="1">
    <source>
        <dbReference type="PROSITE-ProRule" id="PRU00464"/>
    </source>
</evidence>
<dbReference type="SUPFAM" id="SSF54197">
    <property type="entry name" value="HIT-like"/>
    <property type="match status" value="1"/>
</dbReference>
<feature type="domain" description="HIT" evidence="2">
    <location>
        <begin position="6"/>
        <end position="115"/>
    </location>
</feature>
<dbReference type="PRINTS" id="PR00332">
    <property type="entry name" value="HISTRIAD"/>
</dbReference>
<reference evidence="3 4" key="1">
    <citation type="submission" date="2021-03" db="EMBL/GenBank/DDBJ databases">
        <title>Complete Genome Sequences of Two Lysobacter Strains Isolated from Sea Water (Lysobacter caseinilyticus) and Soil (Lysobacter helvus) in South Korea.</title>
        <authorList>
            <person name="Watanabe Y."/>
            <person name="Arakawa K."/>
        </authorList>
    </citation>
    <scope>NUCLEOTIDE SEQUENCE [LARGE SCALE GENOMIC DNA]</scope>
    <source>
        <strain evidence="3 4">KVB24</strain>
    </source>
</reference>
<dbReference type="InterPro" id="IPR036265">
    <property type="entry name" value="HIT-like_sf"/>
</dbReference>
<name>A0ABN6FRX5_9GAMM</name>
<dbReference type="EMBL" id="AP024545">
    <property type="protein sequence ID" value="BCT91221.1"/>
    <property type="molecule type" value="Genomic_DNA"/>
</dbReference>
<keyword evidence="4" id="KW-1185">Reference proteome</keyword>
<dbReference type="Proteomes" id="UP000681317">
    <property type="component" value="Chromosome"/>
</dbReference>
<gene>
    <name evidence="3" type="ORF">LYSCAS_02450</name>
</gene>
<dbReference type="InterPro" id="IPR001310">
    <property type="entry name" value="Histidine_triad_HIT"/>
</dbReference>
<dbReference type="InterPro" id="IPR019808">
    <property type="entry name" value="Histidine_triad_CS"/>
</dbReference>
<comment type="caution">
    <text evidence="1">Lacks conserved residue(s) required for the propagation of feature annotation.</text>
</comment>
<organism evidence="3 4">
    <name type="scientific">Noviluteimonas caseinilytica</name>
    <dbReference type="NCBI Taxonomy" id="2675101"/>
    <lineage>
        <taxon>Bacteria</taxon>
        <taxon>Pseudomonadati</taxon>
        <taxon>Pseudomonadota</taxon>
        <taxon>Gammaproteobacteria</taxon>
        <taxon>Lysobacterales</taxon>
        <taxon>Lysobacteraceae</taxon>
        <taxon>Noviluteimonas</taxon>
    </lineage>
</organism>
<dbReference type="Pfam" id="PF01230">
    <property type="entry name" value="HIT"/>
    <property type="match status" value="1"/>
</dbReference>
<dbReference type="InterPro" id="IPR011146">
    <property type="entry name" value="HIT-like"/>
</dbReference>
<dbReference type="CDD" id="cd01276">
    <property type="entry name" value="PKCI_related"/>
    <property type="match status" value="1"/>
</dbReference>